<sequence>MSRSIRSVLPSTQTSSRIFGPPTKAWELSWSWQSVLLRLMSTFSYLSGRGYLAQLRSPKQVHPGGSEREDVGVKPERLLDSRATTTPSISSAAKPEQQPSSSMQSTLAGDLTEPCTELDILSSNPFTILDNYAGLISAVCFSVWHLFEHPLVSKGFRAIVWTSFVARLQEDSIFLTKRLRAQQRTGHLISPVELWRSLLALHALSVQWDCLAQLEQTKEDETASWENPESVEILPRQVNSVRAAAECSTTQLAFSADTKWPASRPRNQVTEQCTLPLASTYREFVKTLVYDYVEQYKRDIESRFTEIFQSEKEWQIVAVHIHNETDVSSTSQSTQTFLREELWQSYLEMAHKWYTIDPTDCESSLVIRVLKHDVARMRPKDLLNTIWERLQFDESLVLPDDYTFTSESVFVLECLSVLASMLYAPTNLGTDSVPGLCASAVEEIARYSMYLLAAIYAPCFVTSGILSGSMVQLEKREAMHPPLSAYQQALLDRLLSEQSAVGDAGSAVRRPRSEFHLGKFCCAIESAWTIGQVAALTLDMGVTFQERMLSIEPYESSWRYAFVQRALRMANHLRGLADALRLALYRSVAAPLMDSNSIVRNVTQTLIQKRSWWQSFAAGNANSLQGNAADETHQRTTGATRKDNATVTVTKASSYVNQITGRVRSLRQAAGIPAHAEDIFWRSCVVAALMAVQEGVGLIPAADIDIQIVSQALFDAKTLIAELEEELGFHPLPHASDLCQYIQIHLAPLPRILQWIAPRRETLSRSAVNGLVLHGVRLSTDDESAVKAFTEEAIAHLLHETLAAGNRVGDGDGVDQVSDSASNADETPVSVMSFDAI</sequence>
<evidence type="ECO:0000256" key="1">
    <source>
        <dbReference type="SAM" id="MobiDB-lite"/>
    </source>
</evidence>
<accession>A0A7J7IEE9</accession>
<dbReference type="Proteomes" id="UP000530660">
    <property type="component" value="Unassembled WGS sequence"/>
</dbReference>
<dbReference type="EMBL" id="VWRR01000016">
    <property type="protein sequence ID" value="KAF6001049.1"/>
    <property type="molecule type" value="Genomic_DNA"/>
</dbReference>
<keyword evidence="3" id="KW-1185">Reference proteome</keyword>
<proteinExistence type="predicted"/>
<feature type="compositionally biased region" description="Polar residues" evidence="1">
    <location>
        <begin position="82"/>
        <end position="107"/>
    </location>
</feature>
<feature type="compositionally biased region" description="Basic and acidic residues" evidence="1">
    <location>
        <begin position="65"/>
        <end position="80"/>
    </location>
</feature>
<reference evidence="2 3" key="1">
    <citation type="journal article" date="2020" name="J. Phycol.">
        <title>Comparative genome analysis reveals Cyanidiococcus gen. nov., a new extremophilic red algal genus sister to Cyanidioschyzon (Cyanidioschyzonaceae, Rhodophyta).</title>
        <authorList>
            <person name="Liu S.-L."/>
            <person name="Chiang Y.-R."/>
            <person name="Yoon H.S."/>
            <person name="Fu H.-Y."/>
        </authorList>
    </citation>
    <scope>NUCLEOTIDE SEQUENCE [LARGE SCALE GENOMIC DNA]</scope>
    <source>
        <strain evidence="2 3">THAL066</strain>
    </source>
</reference>
<comment type="caution">
    <text evidence="2">The sequence shown here is derived from an EMBL/GenBank/DDBJ whole genome shotgun (WGS) entry which is preliminary data.</text>
</comment>
<evidence type="ECO:0000313" key="2">
    <source>
        <dbReference type="EMBL" id="KAF6001049.1"/>
    </source>
</evidence>
<gene>
    <name evidence="2" type="ORF">F1559_001997</name>
</gene>
<organism evidence="2 3">
    <name type="scientific">Cyanidiococcus yangmingshanensis</name>
    <dbReference type="NCBI Taxonomy" id="2690220"/>
    <lineage>
        <taxon>Eukaryota</taxon>
        <taxon>Rhodophyta</taxon>
        <taxon>Bangiophyceae</taxon>
        <taxon>Cyanidiales</taxon>
        <taxon>Cyanidiaceae</taxon>
        <taxon>Cyanidiococcus</taxon>
    </lineage>
</organism>
<evidence type="ECO:0000313" key="3">
    <source>
        <dbReference type="Proteomes" id="UP000530660"/>
    </source>
</evidence>
<protein>
    <submittedName>
        <fullName evidence="2">Uncharacterized protein</fullName>
    </submittedName>
</protein>
<name>A0A7J7IEE9_9RHOD</name>
<dbReference type="AlphaFoldDB" id="A0A7J7IEE9"/>
<feature type="region of interest" description="Disordered" evidence="1">
    <location>
        <begin position="57"/>
        <end position="108"/>
    </location>
</feature>
<dbReference type="OrthoDB" id="10529181at2759"/>